<protein>
    <recommendedName>
        <fullName evidence="1">HTH cro/C1-type domain-containing protein</fullName>
    </recommendedName>
</protein>
<dbReference type="PROSITE" id="PS50943">
    <property type="entry name" value="HTH_CROC1"/>
    <property type="match status" value="1"/>
</dbReference>
<evidence type="ECO:0000259" key="1">
    <source>
        <dbReference type="PROSITE" id="PS50943"/>
    </source>
</evidence>
<dbReference type="EMBL" id="OMOF01000693">
    <property type="protein sequence ID" value="SPF54009.1"/>
    <property type="molecule type" value="Genomic_DNA"/>
</dbReference>
<dbReference type="GO" id="GO:0003677">
    <property type="term" value="F:DNA binding"/>
    <property type="evidence" value="ECO:0007669"/>
    <property type="project" value="InterPro"/>
</dbReference>
<reference evidence="3" key="1">
    <citation type="submission" date="2018-02" db="EMBL/GenBank/DDBJ databases">
        <authorList>
            <person name="Hausmann B."/>
        </authorList>
    </citation>
    <scope>NUCLEOTIDE SEQUENCE [LARGE SCALE GENOMIC DNA]</scope>
    <source>
        <strain evidence="3">Peat soil MAG SbF1</strain>
    </source>
</reference>
<dbReference type="Proteomes" id="UP000238916">
    <property type="component" value="Unassembled WGS sequence"/>
</dbReference>
<feature type="domain" description="HTH cro/C1-type" evidence="1">
    <location>
        <begin position="11"/>
        <end position="65"/>
    </location>
</feature>
<dbReference type="SMART" id="SM00530">
    <property type="entry name" value="HTH_XRE"/>
    <property type="match status" value="1"/>
</dbReference>
<proteinExistence type="predicted"/>
<evidence type="ECO:0000313" key="2">
    <source>
        <dbReference type="EMBL" id="SPF54009.1"/>
    </source>
</evidence>
<gene>
    <name evidence="2" type="ORF">SBF1_7220001</name>
</gene>
<dbReference type="SUPFAM" id="SSF47413">
    <property type="entry name" value="lambda repressor-like DNA-binding domains"/>
    <property type="match status" value="1"/>
</dbReference>
<name>A0A2U3LQB6_9FIRM</name>
<dbReference type="Gene3D" id="1.10.260.40">
    <property type="entry name" value="lambda repressor-like DNA-binding domains"/>
    <property type="match status" value="1"/>
</dbReference>
<dbReference type="InterPro" id="IPR010982">
    <property type="entry name" value="Lambda_DNA-bd_dom_sf"/>
</dbReference>
<dbReference type="Pfam" id="PF01381">
    <property type="entry name" value="HTH_3"/>
    <property type="match status" value="1"/>
</dbReference>
<dbReference type="AlphaFoldDB" id="A0A2U3LQB6"/>
<accession>A0A2U3LQB6</accession>
<dbReference type="CDD" id="cd00093">
    <property type="entry name" value="HTH_XRE"/>
    <property type="match status" value="1"/>
</dbReference>
<organism evidence="2 3">
    <name type="scientific">Candidatus Desulfosporosinus infrequens</name>
    <dbReference type="NCBI Taxonomy" id="2043169"/>
    <lineage>
        <taxon>Bacteria</taxon>
        <taxon>Bacillati</taxon>
        <taxon>Bacillota</taxon>
        <taxon>Clostridia</taxon>
        <taxon>Eubacteriales</taxon>
        <taxon>Desulfitobacteriaceae</taxon>
        <taxon>Desulfosporosinus</taxon>
    </lineage>
</organism>
<sequence length="191" mass="21332">MNIDITLGKRLSSIRESQRMTLEQAASLISISTTDLFRIENDEAQPNVIVLANMSKVYQRTTDYLLGLNSTIIQKQLYDLCVTLSGKVVKVGVSEHHTFAFEISENVLASIRLEENSIHFLAKNNQGIYHSLGWVTFESVKPGHLTGRFSGPGIESVLIGENTTPISNPLTAVQDIIVNFSGEQIQKWVWR</sequence>
<dbReference type="InterPro" id="IPR001387">
    <property type="entry name" value="Cro/C1-type_HTH"/>
</dbReference>
<evidence type="ECO:0000313" key="3">
    <source>
        <dbReference type="Proteomes" id="UP000238916"/>
    </source>
</evidence>
<dbReference type="OrthoDB" id="9805856at2"/>